<dbReference type="AlphaFoldDB" id="A0A8J8GQP2"/>
<dbReference type="Proteomes" id="UP000728647">
    <property type="component" value="Unassembled WGS sequence"/>
</dbReference>
<sequence length="345" mass="36318">MALRTPLCDALEIEYPIVQAPIGSATTPELAAAVSKAGGLGHLAVTWRDLEETREAIRETRERTDRPFAVNLALDDATTVVDTDPHLEVVLEAGAPIVSFSFGDAAPYVDRVHDTGRTVLQTVGSADAAREAVEAGVDVVVTQGLEAGGHVQSEIATTALVPRVADAVGDAVPIVAAGGIADGRGVAAALALGADGAWLGTRFVACEESNVHETYRRRLRESDETDTAYTTLYDGGWPGMPHRVLENETLERWRAAGEPPAGERPGEGDVVARTDDGDDDPIERYDEALATPDLEGDIESMALYAGQSVGGVDEVRSAAAVVRELVAETRETISDLSRGADSPGR</sequence>
<name>A0A8J8GQP2_9EURY</name>
<evidence type="ECO:0000256" key="2">
    <source>
        <dbReference type="ARBA" id="ARBA00022643"/>
    </source>
</evidence>
<reference evidence="5" key="1">
    <citation type="submission" date="2020-06" db="EMBL/GenBank/DDBJ databases">
        <title>Haloterrigena sp. nov., an extremely halophilic archaeon isolated from a saline sediment.</title>
        <authorList>
            <person name="Liu B.-B."/>
        </authorList>
    </citation>
    <scope>NUCLEOTIDE SEQUENCE</scope>
    <source>
        <strain evidence="5">SYSU A121-1</strain>
    </source>
</reference>
<evidence type="ECO:0000313" key="6">
    <source>
        <dbReference type="Proteomes" id="UP000728647"/>
    </source>
</evidence>
<accession>A0A8J8GQP2</accession>
<dbReference type="GO" id="GO:0018580">
    <property type="term" value="F:nitronate monooxygenase activity"/>
    <property type="evidence" value="ECO:0007669"/>
    <property type="project" value="InterPro"/>
</dbReference>
<evidence type="ECO:0000313" key="5">
    <source>
        <dbReference type="EMBL" id="NUB92709.1"/>
    </source>
</evidence>
<evidence type="ECO:0000256" key="4">
    <source>
        <dbReference type="SAM" id="MobiDB-lite"/>
    </source>
</evidence>
<dbReference type="CDD" id="cd04730">
    <property type="entry name" value="NPD_like"/>
    <property type="match status" value="1"/>
</dbReference>
<dbReference type="Pfam" id="PF03060">
    <property type="entry name" value="NMO"/>
    <property type="match status" value="1"/>
</dbReference>
<dbReference type="Gene3D" id="3.20.20.70">
    <property type="entry name" value="Aldolase class I"/>
    <property type="match status" value="1"/>
</dbReference>
<gene>
    <name evidence="5" type="ORF">HT576_17005</name>
</gene>
<dbReference type="SUPFAM" id="SSF51412">
    <property type="entry name" value="Inosine monophosphate dehydrogenase (IMPDH)"/>
    <property type="match status" value="1"/>
</dbReference>
<keyword evidence="5" id="KW-0503">Monooxygenase</keyword>
<keyword evidence="3" id="KW-0560">Oxidoreductase</keyword>
<dbReference type="PANTHER" id="PTHR32332:SF20">
    <property type="entry name" value="2-NITROPROPANE DIOXYGENASE-LIKE PROTEIN"/>
    <property type="match status" value="1"/>
</dbReference>
<comment type="caution">
    <text evidence="5">The sequence shown here is derived from an EMBL/GenBank/DDBJ whole genome shotgun (WGS) entry which is preliminary data.</text>
</comment>
<keyword evidence="2" id="KW-0288">FMN</keyword>
<evidence type="ECO:0000256" key="1">
    <source>
        <dbReference type="ARBA" id="ARBA00022630"/>
    </source>
</evidence>
<dbReference type="InterPro" id="IPR013785">
    <property type="entry name" value="Aldolase_TIM"/>
</dbReference>
<dbReference type="PANTHER" id="PTHR32332">
    <property type="entry name" value="2-NITROPROPANE DIOXYGENASE"/>
    <property type="match status" value="1"/>
</dbReference>
<keyword evidence="1" id="KW-0285">Flavoprotein</keyword>
<feature type="region of interest" description="Disordered" evidence="4">
    <location>
        <begin position="257"/>
        <end position="281"/>
    </location>
</feature>
<proteinExistence type="predicted"/>
<dbReference type="RefSeq" id="WP_174702630.1">
    <property type="nucleotide sequence ID" value="NZ_JABURA010000001.1"/>
</dbReference>
<dbReference type="EMBL" id="JABURA010000001">
    <property type="protein sequence ID" value="NUB92709.1"/>
    <property type="molecule type" value="Genomic_DNA"/>
</dbReference>
<organism evidence="5 6">
    <name type="scientific">Haloterrigena gelatinilytica</name>
    <dbReference type="NCBI Taxonomy" id="2741724"/>
    <lineage>
        <taxon>Archaea</taxon>
        <taxon>Methanobacteriati</taxon>
        <taxon>Methanobacteriota</taxon>
        <taxon>Stenosarchaea group</taxon>
        <taxon>Halobacteria</taxon>
        <taxon>Halobacteriales</taxon>
        <taxon>Natrialbaceae</taxon>
        <taxon>Haloterrigena</taxon>
    </lineage>
</organism>
<dbReference type="OrthoDB" id="304666at2157"/>
<evidence type="ECO:0000256" key="3">
    <source>
        <dbReference type="ARBA" id="ARBA00023002"/>
    </source>
</evidence>
<dbReference type="InterPro" id="IPR004136">
    <property type="entry name" value="NMO"/>
</dbReference>
<feature type="compositionally biased region" description="Basic and acidic residues" evidence="4">
    <location>
        <begin position="264"/>
        <end position="275"/>
    </location>
</feature>
<protein>
    <submittedName>
        <fullName evidence="5">Nitronate monooxygenase</fullName>
    </submittedName>
</protein>